<dbReference type="RefSeq" id="WP_085255568.1">
    <property type="nucleotide sequence ID" value="NZ_AP022573.1"/>
</dbReference>
<dbReference type="GO" id="GO:0036243">
    <property type="term" value="F:succinate-semialdehyde dehydrogenase (NADP+) activity"/>
    <property type="evidence" value="ECO:0007669"/>
    <property type="project" value="UniProtKB-EC"/>
</dbReference>
<evidence type="ECO:0000256" key="7">
    <source>
        <dbReference type="RuleBase" id="RU003345"/>
    </source>
</evidence>
<dbReference type="InterPro" id="IPR016161">
    <property type="entry name" value="Ald_DH/histidinol_DH"/>
</dbReference>
<proteinExistence type="inferred from homology"/>
<evidence type="ECO:0000256" key="2">
    <source>
        <dbReference type="ARBA" id="ARBA00023002"/>
    </source>
</evidence>
<comment type="caution">
    <text evidence="10">The sequence shown here is derived from an EMBL/GenBank/DDBJ whole genome shotgun (WGS) entry which is preliminary data.</text>
</comment>
<evidence type="ECO:0000256" key="5">
    <source>
        <dbReference type="ARBA" id="ARBA00048559"/>
    </source>
</evidence>
<evidence type="ECO:0000256" key="6">
    <source>
        <dbReference type="PROSITE-ProRule" id="PRU10007"/>
    </source>
</evidence>
<dbReference type="Pfam" id="PF00171">
    <property type="entry name" value="Aldedh"/>
    <property type="match status" value="1"/>
</dbReference>
<dbReference type="EC" id="1.2.1.79" evidence="3"/>
<dbReference type="InterPro" id="IPR015590">
    <property type="entry name" value="Aldehyde_DH_dom"/>
</dbReference>
<comment type="similarity">
    <text evidence="1 7">Belongs to the aldehyde dehydrogenase family.</text>
</comment>
<dbReference type="Gene3D" id="3.40.309.10">
    <property type="entry name" value="Aldehyde Dehydrogenase, Chain A, domain 2"/>
    <property type="match status" value="1"/>
</dbReference>
<dbReference type="InterPro" id="IPR016163">
    <property type="entry name" value="Ald_DH_C"/>
</dbReference>
<evidence type="ECO:0000256" key="4">
    <source>
        <dbReference type="ARBA" id="ARBA00039663"/>
    </source>
</evidence>
<dbReference type="EMBL" id="LQPR01000026">
    <property type="protein sequence ID" value="ORW71975.1"/>
    <property type="molecule type" value="Genomic_DNA"/>
</dbReference>
<dbReference type="Gene3D" id="3.40.605.10">
    <property type="entry name" value="Aldehyde Dehydrogenase, Chain A, domain 1"/>
    <property type="match status" value="1"/>
</dbReference>
<feature type="active site" evidence="6">
    <location>
        <position position="246"/>
    </location>
</feature>
<keyword evidence="11" id="KW-1185">Reference proteome</keyword>
<evidence type="ECO:0000313" key="10">
    <source>
        <dbReference type="EMBL" id="ORW71975.1"/>
    </source>
</evidence>
<dbReference type="InterPro" id="IPR016162">
    <property type="entry name" value="Ald_DH_N"/>
</dbReference>
<evidence type="ECO:0000259" key="9">
    <source>
        <dbReference type="Pfam" id="PF00171"/>
    </source>
</evidence>
<dbReference type="CDD" id="cd07078">
    <property type="entry name" value="ALDH"/>
    <property type="match status" value="1"/>
</dbReference>
<sequence>MPTYREQATRWMSDDPAGSFAVYEPATGEKLADFLLADAAAVDAAVRDAHAAFVGGWGQTTARERALLLREAARVLREHGDEIAEIECREVGKPWEIARNFDLVGLVESFEFFASVVADYHGAFFPGGPVDTYTLKEPYGVVAGIIPFNWPPAHVGAKLAPPLAAGNAVILKPPEQCPLSVLRIVELLEPIFPRNVVQALPGTGAVTGKALVSHPLVRRVTFTGSPDTGRSILKSIADNLTGAMLELGGKDPFIVFADADLDAAVEGALEGSLFNQGEACTSASRLLVHESLAEEFTQRYVAAVSKLVIGNGLDRRTQIGALVSREHMQRVLGYIDIGQSEGATVAFQGKRPSDPELANGYYVPPVIFTDVTPDMRIANEEIFGPVISILKFSGYAEAIEIANSTEFALVAGVFTSDELLAKRASRDLDAGVVMINNYNRGFVGIPFGGNRASGFGREHAASTLDEFTRIKSVRNRSGRSELPVWSGADTSTDGRVRPPVRAN</sequence>
<dbReference type="PROSITE" id="PS00687">
    <property type="entry name" value="ALDEHYDE_DEHYDR_GLU"/>
    <property type="match status" value="1"/>
</dbReference>
<evidence type="ECO:0000256" key="1">
    <source>
        <dbReference type="ARBA" id="ARBA00009986"/>
    </source>
</evidence>
<evidence type="ECO:0000256" key="3">
    <source>
        <dbReference type="ARBA" id="ARBA00039122"/>
    </source>
</evidence>
<name>A0AAJ3TWX9_9MYCO</name>
<accession>A0AAJ3TWX9</accession>
<organism evidence="10 11">
    <name type="scientific">Mycobacterium saskatchewanense</name>
    <dbReference type="NCBI Taxonomy" id="220927"/>
    <lineage>
        <taxon>Bacteria</taxon>
        <taxon>Bacillati</taxon>
        <taxon>Actinomycetota</taxon>
        <taxon>Actinomycetes</taxon>
        <taxon>Mycobacteriales</taxon>
        <taxon>Mycobacteriaceae</taxon>
        <taxon>Mycobacterium</taxon>
        <taxon>Mycobacterium simiae complex</taxon>
    </lineage>
</organism>
<dbReference type="PANTHER" id="PTHR11699">
    <property type="entry name" value="ALDEHYDE DEHYDROGENASE-RELATED"/>
    <property type="match status" value="1"/>
</dbReference>
<keyword evidence="2 7" id="KW-0560">Oxidoreductase</keyword>
<dbReference type="FunFam" id="3.40.309.10:FF:000012">
    <property type="entry name" value="Betaine aldehyde dehydrogenase"/>
    <property type="match status" value="1"/>
</dbReference>
<reference evidence="10 11" key="1">
    <citation type="submission" date="2016-01" db="EMBL/GenBank/DDBJ databases">
        <title>The new phylogeny of the genus Mycobacterium.</title>
        <authorList>
            <person name="Tarcisio F."/>
            <person name="Conor M."/>
            <person name="Antonella G."/>
            <person name="Elisabetta G."/>
            <person name="Giulia F.S."/>
            <person name="Sara T."/>
            <person name="Anna F."/>
            <person name="Clotilde B."/>
            <person name="Roberto B."/>
            <person name="Veronica D.S."/>
            <person name="Fabio R."/>
            <person name="Monica P."/>
            <person name="Olivier J."/>
            <person name="Enrico T."/>
            <person name="Nicola S."/>
        </authorList>
    </citation>
    <scope>NUCLEOTIDE SEQUENCE [LARGE SCALE GENOMIC DNA]</scope>
    <source>
        <strain evidence="10 11">DSM 44616</strain>
    </source>
</reference>
<evidence type="ECO:0000256" key="8">
    <source>
        <dbReference type="SAM" id="MobiDB-lite"/>
    </source>
</evidence>
<feature type="domain" description="Aldehyde dehydrogenase" evidence="9">
    <location>
        <begin position="11"/>
        <end position="473"/>
    </location>
</feature>
<comment type="catalytic activity">
    <reaction evidence="5">
        <text>succinate semialdehyde + NADP(+) + H2O = succinate + NADPH + 2 H(+)</text>
        <dbReference type="Rhea" id="RHEA:13213"/>
        <dbReference type="ChEBI" id="CHEBI:15377"/>
        <dbReference type="ChEBI" id="CHEBI:15378"/>
        <dbReference type="ChEBI" id="CHEBI:30031"/>
        <dbReference type="ChEBI" id="CHEBI:57706"/>
        <dbReference type="ChEBI" id="CHEBI:57783"/>
        <dbReference type="ChEBI" id="CHEBI:58349"/>
        <dbReference type="EC" id="1.2.1.79"/>
    </reaction>
</comment>
<dbReference type="AlphaFoldDB" id="A0AAJ3TWX9"/>
<gene>
    <name evidence="10" type="ORF">AWC23_12020</name>
</gene>
<feature type="region of interest" description="Disordered" evidence="8">
    <location>
        <begin position="480"/>
        <end position="503"/>
    </location>
</feature>
<dbReference type="SUPFAM" id="SSF53720">
    <property type="entry name" value="ALDH-like"/>
    <property type="match status" value="1"/>
</dbReference>
<dbReference type="Proteomes" id="UP000193387">
    <property type="component" value="Unassembled WGS sequence"/>
</dbReference>
<protein>
    <recommendedName>
        <fullName evidence="4">Putative succinate-semialdehyde dehydrogenase [NADP(+)] 2</fullName>
        <ecNumber evidence="3">1.2.1.79</ecNumber>
    </recommendedName>
</protein>
<dbReference type="FunFam" id="3.40.605.10:FF:000007">
    <property type="entry name" value="NAD/NADP-dependent betaine aldehyde dehydrogenase"/>
    <property type="match status" value="1"/>
</dbReference>
<dbReference type="InterPro" id="IPR029510">
    <property type="entry name" value="Ald_DH_CS_GLU"/>
</dbReference>
<evidence type="ECO:0000313" key="11">
    <source>
        <dbReference type="Proteomes" id="UP000193387"/>
    </source>
</evidence>